<keyword evidence="2" id="KW-1185">Reference proteome</keyword>
<gene>
    <name evidence="1" type="ORF">MML48_5g00003263</name>
</gene>
<organism evidence="1 2">
    <name type="scientific">Holotrichia oblita</name>
    <name type="common">Chafer beetle</name>
    <dbReference type="NCBI Taxonomy" id="644536"/>
    <lineage>
        <taxon>Eukaryota</taxon>
        <taxon>Metazoa</taxon>
        <taxon>Ecdysozoa</taxon>
        <taxon>Arthropoda</taxon>
        <taxon>Hexapoda</taxon>
        <taxon>Insecta</taxon>
        <taxon>Pterygota</taxon>
        <taxon>Neoptera</taxon>
        <taxon>Endopterygota</taxon>
        <taxon>Coleoptera</taxon>
        <taxon>Polyphaga</taxon>
        <taxon>Scarabaeiformia</taxon>
        <taxon>Scarabaeidae</taxon>
        <taxon>Melolonthinae</taxon>
        <taxon>Holotrichia</taxon>
    </lineage>
</organism>
<protein>
    <submittedName>
        <fullName evidence="1">Rna polymerase ii-associated protein 1</fullName>
    </submittedName>
</protein>
<proteinExistence type="predicted"/>
<dbReference type="EMBL" id="CM043019">
    <property type="protein sequence ID" value="KAI4462232.1"/>
    <property type="molecule type" value="Genomic_DNA"/>
</dbReference>
<reference evidence="1" key="1">
    <citation type="submission" date="2022-04" db="EMBL/GenBank/DDBJ databases">
        <title>Chromosome-scale genome assembly of Holotrichia oblita Faldermann.</title>
        <authorList>
            <person name="Rongchong L."/>
        </authorList>
    </citation>
    <scope>NUCLEOTIDE SEQUENCE</scope>
    <source>
        <strain evidence="1">81SQS9</strain>
    </source>
</reference>
<evidence type="ECO:0000313" key="1">
    <source>
        <dbReference type="EMBL" id="KAI4462232.1"/>
    </source>
</evidence>
<dbReference type="Proteomes" id="UP001056778">
    <property type="component" value="Chromosome 5"/>
</dbReference>
<evidence type="ECO:0000313" key="2">
    <source>
        <dbReference type="Proteomes" id="UP001056778"/>
    </source>
</evidence>
<name>A0ACB9T602_HOLOL</name>
<comment type="caution">
    <text evidence="1">The sequence shown here is derived from an EMBL/GenBank/DDBJ whole genome shotgun (WGS) entry which is preliminary data.</text>
</comment>
<accession>A0ACB9T602</accession>
<sequence length="1227" mass="142055">MSYKTCAVRGCLDKSSPRHRFPHPRKFPDRYQKWMDLVGNPVLRTKDPDLVYHSNRVCHIHFKLEDRSTNSYLKKTAVPSLHLPEPKYLSKMYKRPQLGESDEDLLKLQEEFLKNKAENKVTPAAKIDISDKKKLENQDETETEELPEQLSNTFEEIPKHSNLGRIVEKTVNADFKPSLFKLEKSGFPVPKRREISGKSSSGSIFSQQFKKLKVDNAEKMEISDEAQNSQKLTQNLPPQSFILTGQDKDVIHQENLERINEMTEEEILEERNKLMSTMDPAIVAYLKSKRHRMAKLIDRPPSTAEEQIKAAENITSSSLSTVSEILSQPDAENWLNFNKMEITKLAWMKDIDINELKNKENYEARFDFSGWLLPYIDKEINEKNRVLYHHGEEPERPGYTLQELFQLCRSNIAQQKITALNSIANLLSLETSGIYDNIIDIPIEQVFFILRFCLDDNAPFALNASIKAMRNLFYYPIDEACLDSLLSFGTGMIQPTLLSEESDKDDDNTINDQQLAEMNLVKCLLRTDVLTRIRYVINTVKPPLETICYALEILIRLARDSDRIVNLVFDCQGLISTIMTHFIPKVFRESETNLNYGVPLKQAVKLCRILSTRSKLIANKLINKFNIMDSIIMYLSNDHYSSNTTGVQLQIECLHLWNVFINYDLALEQFTVIQPVLLQMLHYHIQHTNQDTTTSYTMHGHIAAILILIGSVAKKQSYHVLPYIDLLIEQALQKWVIQFNNSTKFLCGKLVIISALLRCLSSIYENKRNINCNKIDNAIKMLIQSEGFKLVTSNIRTGSNILSKYESHKPCKNLLTVEAAVWNASEHIVPILQTNSCLPFLNALSEFVNTTVSEELKIVFLKHENLNRYFEQIRSRKEYNITSNWFTKVESEFLMNILKISYSIYRKIDTSIFYDIAVKTLCIFNSTQKNDVEYILSNIIFNKNYYPSQALMENLNIENQTSILSDCVNNLNNIFTTYIEVLALRLDINKFDNNLCIDIKIGNIIPVDWIYSPIIVLYSNSQKNQHKLNESKLSFIVQNCLRWIYIYEKYFSALASLINSADKFCRLACVFLASDDLFFIPEVHELLEASFKHFVTNDLNKLDLKKSVHGLTNFQDFYTQLLEQYQGVSYGDVLFSNFILIPLMQKHNVQYRKLLWSEYAGIVEVCYLPADKLICPVHLFLEPAETDISLLKCYRKCVLQRRMRENSVLKIIAKHHLDTFVQNKRTS</sequence>